<evidence type="ECO:0000256" key="6">
    <source>
        <dbReference type="ARBA" id="ARBA00022968"/>
    </source>
</evidence>
<dbReference type="Gramene" id="XM_028365087.1">
    <property type="protein sequence ID" value="XP_028220888.1"/>
    <property type="gene ID" value="LOC114402490"/>
</dbReference>
<dbReference type="GO" id="GO:0008168">
    <property type="term" value="F:methyltransferase activity"/>
    <property type="evidence" value="ECO:0007669"/>
    <property type="project" value="UniProtKB-UniRule"/>
</dbReference>
<reference evidence="11 12" key="1">
    <citation type="submission" date="2018-09" db="EMBL/GenBank/DDBJ databases">
        <title>A high-quality reference genome of wild soybean provides a powerful tool to mine soybean genomes.</title>
        <authorList>
            <person name="Xie M."/>
            <person name="Chung C.Y.L."/>
            <person name="Li M.-W."/>
            <person name="Wong F.-L."/>
            <person name="Chan T.-F."/>
            <person name="Lam H.-M."/>
        </authorList>
    </citation>
    <scope>NUCLEOTIDE SEQUENCE [LARGE SCALE GENOMIC DNA]</scope>
    <source>
        <strain evidence="12">cv. W05</strain>
        <tissue evidence="11">Hypocotyl of etiolated seedlings</tissue>
    </source>
</reference>
<keyword evidence="5 10" id="KW-0812">Transmembrane</keyword>
<dbReference type="GO" id="GO:0005768">
    <property type="term" value="C:endosome"/>
    <property type="evidence" value="ECO:0007669"/>
    <property type="project" value="TreeGrafter"/>
</dbReference>
<dbReference type="SUPFAM" id="SSF53335">
    <property type="entry name" value="S-adenosyl-L-methionine-dependent methyltransferases"/>
    <property type="match status" value="2"/>
</dbReference>
<dbReference type="FunFam" id="3.40.50.150:FF:000123">
    <property type="entry name" value="Putative methyltransferase PMT15"/>
    <property type="match status" value="1"/>
</dbReference>
<dbReference type="EMBL" id="QZWG01000020">
    <property type="protein sequence ID" value="RZB44095.1"/>
    <property type="molecule type" value="Genomic_DNA"/>
</dbReference>
<evidence type="ECO:0000256" key="1">
    <source>
        <dbReference type="ARBA" id="ARBA00004648"/>
    </source>
</evidence>
<evidence type="ECO:0000313" key="11">
    <source>
        <dbReference type="EMBL" id="RZB44095.1"/>
    </source>
</evidence>
<sequence length="600" mass="68474">MANADSSSSSRYRSVLNLRRKAHIYALVVLLCITSYLLAVFHRGSRLTTALSLSAPCNHFSAESSKTFPRCSANFSEYTPCHDPQRSLRYKRSRKIYKERHCPEEPLKCRVPAPHGYRNPFPWPASRDRAWFANVPHRELTVEKAVQNWIRSDGDRFVFPGGGTTFPNGADAYIEDIGMLINLKDGSIRTALDTGCGVASWGAYLLSRNILTLSIAPRDTHEAQVQFALERGVPAFIGILATKRLPFPSRAFDISHCSRCLIPWAEYDGIFLNEVDRFLRPGGYWILSGPPINWKKYWKGWQRKKEELNEEQTKIEKVAKSLCWNKLVEKDDIAIWQKPKNHLDCKANHKLTQNRSFCNAQNDPDKAWYTNMQTCLSPVPVVSSKEETAGGVVDNWPKRLKSIPPRIYKGTIEGVTAETYSKNYELWKKRVSHYKTVNNLLGTERYRNLLDMNAYLGGFAAALIEDPVWVMNVVPVQAKVNTLGAIYERGLIGIYHDWCEAMSTYPRTYDLIHADSVFSLYSNRCELEDILLEMDRILRPEGCVIIRDDADILVKVKSIVNGLEWDSIIVDHEDGPLQREKLLFAMKKYWTAPAASEKTN</sequence>
<keyword evidence="12" id="KW-1185">Reference proteome</keyword>
<evidence type="ECO:0000256" key="10">
    <source>
        <dbReference type="RuleBase" id="RU366043"/>
    </source>
</evidence>
<keyword evidence="8 10" id="KW-0472">Membrane</keyword>
<dbReference type="Pfam" id="PF03141">
    <property type="entry name" value="Methyltransf_29"/>
    <property type="match status" value="1"/>
</dbReference>
<dbReference type="GO" id="GO:0005789">
    <property type="term" value="C:endoplasmic reticulum membrane"/>
    <property type="evidence" value="ECO:0007669"/>
    <property type="project" value="UniProtKB-SubCell"/>
</dbReference>
<evidence type="ECO:0000256" key="3">
    <source>
        <dbReference type="ARBA" id="ARBA00022603"/>
    </source>
</evidence>
<dbReference type="InterPro" id="IPR029063">
    <property type="entry name" value="SAM-dependent_MTases_sf"/>
</dbReference>
<keyword evidence="6 10" id="KW-0735">Signal-anchor</keyword>
<keyword evidence="4 10" id="KW-0808">Transferase</keyword>
<evidence type="ECO:0000256" key="9">
    <source>
        <dbReference type="ARBA" id="ARBA00023180"/>
    </source>
</evidence>
<dbReference type="Proteomes" id="UP000289340">
    <property type="component" value="Chromosome 20"/>
</dbReference>
<evidence type="ECO:0000256" key="8">
    <source>
        <dbReference type="ARBA" id="ARBA00023136"/>
    </source>
</evidence>
<comment type="similarity">
    <text evidence="2 10">Belongs to the methyltransferase superfamily.</text>
</comment>
<keyword evidence="9 10" id="KW-0325">Glycoprotein</keyword>
<feature type="transmembrane region" description="Helical" evidence="10">
    <location>
        <begin position="22"/>
        <end position="41"/>
    </location>
</feature>
<evidence type="ECO:0000256" key="5">
    <source>
        <dbReference type="ARBA" id="ARBA00022692"/>
    </source>
</evidence>
<proteinExistence type="inferred from homology"/>
<dbReference type="Gene3D" id="3.40.50.150">
    <property type="entry name" value="Vaccinia Virus protein VP39"/>
    <property type="match status" value="1"/>
</dbReference>
<dbReference type="GO" id="GO:0032259">
    <property type="term" value="P:methylation"/>
    <property type="evidence" value="ECO:0007669"/>
    <property type="project" value="UniProtKB-KW"/>
</dbReference>
<evidence type="ECO:0000256" key="7">
    <source>
        <dbReference type="ARBA" id="ARBA00022989"/>
    </source>
</evidence>
<name>A0A445F5H4_GLYSO</name>
<dbReference type="PANTHER" id="PTHR10108:SF1150">
    <property type="entry name" value="METHYLTRANSFERASE"/>
    <property type="match status" value="1"/>
</dbReference>
<gene>
    <name evidence="11" type="ORF">D0Y65_054232</name>
</gene>
<dbReference type="PANTHER" id="PTHR10108">
    <property type="entry name" value="SAM-DEPENDENT METHYLTRANSFERASE"/>
    <property type="match status" value="1"/>
</dbReference>
<comment type="caution">
    <text evidence="11">The sequence shown here is derived from an EMBL/GenBank/DDBJ whole genome shotgun (WGS) entry which is preliminary data.</text>
</comment>
<evidence type="ECO:0000256" key="2">
    <source>
        <dbReference type="ARBA" id="ARBA00008361"/>
    </source>
</evidence>
<protein>
    <recommendedName>
        <fullName evidence="10">Methyltransferase</fullName>
        <ecNumber evidence="10">2.1.1.-</ecNumber>
    </recommendedName>
</protein>
<dbReference type="InterPro" id="IPR004159">
    <property type="entry name" value="Put_SAM_MeTrfase"/>
</dbReference>
<organism evidence="11 12">
    <name type="scientific">Glycine soja</name>
    <name type="common">Wild soybean</name>
    <dbReference type="NCBI Taxonomy" id="3848"/>
    <lineage>
        <taxon>Eukaryota</taxon>
        <taxon>Viridiplantae</taxon>
        <taxon>Streptophyta</taxon>
        <taxon>Embryophyta</taxon>
        <taxon>Tracheophyta</taxon>
        <taxon>Spermatophyta</taxon>
        <taxon>Magnoliopsida</taxon>
        <taxon>eudicotyledons</taxon>
        <taxon>Gunneridae</taxon>
        <taxon>Pentapetalae</taxon>
        <taxon>rosids</taxon>
        <taxon>fabids</taxon>
        <taxon>Fabales</taxon>
        <taxon>Fabaceae</taxon>
        <taxon>Papilionoideae</taxon>
        <taxon>50 kb inversion clade</taxon>
        <taxon>NPAAA clade</taxon>
        <taxon>indigoferoid/millettioid clade</taxon>
        <taxon>Phaseoleae</taxon>
        <taxon>Glycine</taxon>
        <taxon>Glycine subgen. Soja</taxon>
    </lineage>
</organism>
<dbReference type="GO" id="GO:0005802">
    <property type="term" value="C:trans-Golgi network"/>
    <property type="evidence" value="ECO:0007669"/>
    <property type="project" value="TreeGrafter"/>
</dbReference>
<keyword evidence="7 10" id="KW-1133">Transmembrane helix</keyword>
<evidence type="ECO:0000256" key="4">
    <source>
        <dbReference type="ARBA" id="ARBA00022679"/>
    </source>
</evidence>
<keyword evidence="3 10" id="KW-0489">Methyltransferase</keyword>
<dbReference type="EC" id="2.1.1.-" evidence="10"/>
<comment type="subcellular location">
    <subcellularLocation>
        <location evidence="1">Endoplasmic reticulum membrane</location>
        <topology evidence="1">Single-pass type II membrane protein</topology>
    </subcellularLocation>
    <subcellularLocation>
        <location evidence="10">Membrane</location>
        <topology evidence="10">Single-pass type II membrane protein</topology>
    </subcellularLocation>
</comment>
<accession>A0A445F5H4</accession>
<dbReference type="AlphaFoldDB" id="A0A445F5H4"/>
<evidence type="ECO:0000313" key="12">
    <source>
        <dbReference type="Proteomes" id="UP000289340"/>
    </source>
</evidence>